<evidence type="ECO:0000256" key="4">
    <source>
        <dbReference type="ARBA" id="ARBA00023163"/>
    </source>
</evidence>
<dbReference type="Pfam" id="PF08281">
    <property type="entry name" value="Sigma70_r4_2"/>
    <property type="match status" value="1"/>
</dbReference>
<accession>A0ABV2RFB4</accession>
<dbReference type="SUPFAM" id="SSF88659">
    <property type="entry name" value="Sigma3 and sigma4 domains of RNA polymerase sigma factors"/>
    <property type="match status" value="1"/>
</dbReference>
<organism evidence="6 7">
    <name type="scientific">Brevundimonas faecalis</name>
    <dbReference type="NCBI Taxonomy" id="947378"/>
    <lineage>
        <taxon>Bacteria</taxon>
        <taxon>Pseudomonadati</taxon>
        <taxon>Pseudomonadota</taxon>
        <taxon>Alphaproteobacteria</taxon>
        <taxon>Caulobacterales</taxon>
        <taxon>Caulobacteraceae</taxon>
        <taxon>Brevundimonas</taxon>
    </lineage>
</organism>
<keyword evidence="7" id="KW-1185">Reference proteome</keyword>
<dbReference type="InterPro" id="IPR013324">
    <property type="entry name" value="RNA_pol_sigma_r3/r4-like"/>
</dbReference>
<evidence type="ECO:0000256" key="2">
    <source>
        <dbReference type="ARBA" id="ARBA00023015"/>
    </source>
</evidence>
<evidence type="ECO:0000256" key="3">
    <source>
        <dbReference type="ARBA" id="ARBA00023082"/>
    </source>
</evidence>
<keyword evidence="2" id="KW-0805">Transcription regulation</keyword>
<dbReference type="InterPro" id="IPR014284">
    <property type="entry name" value="RNA_pol_sigma-70_dom"/>
</dbReference>
<keyword evidence="3" id="KW-0731">Sigma factor</keyword>
<gene>
    <name evidence="6" type="ORF">ABIE19_003219</name>
</gene>
<protein>
    <submittedName>
        <fullName evidence="6">RNA polymerase sigma factor (Sigma-70 family)</fullName>
    </submittedName>
</protein>
<reference evidence="6 7" key="1">
    <citation type="submission" date="2024-06" db="EMBL/GenBank/DDBJ databases">
        <title>Sorghum-associated microbial communities from plants grown in Nebraska, USA.</title>
        <authorList>
            <person name="Schachtman D."/>
        </authorList>
    </citation>
    <scope>NUCLEOTIDE SEQUENCE [LARGE SCALE GENOMIC DNA]</scope>
    <source>
        <strain evidence="6 7">2814</strain>
    </source>
</reference>
<dbReference type="NCBIfam" id="TIGR02937">
    <property type="entry name" value="sigma70-ECF"/>
    <property type="match status" value="1"/>
</dbReference>
<dbReference type="SUPFAM" id="SSF88946">
    <property type="entry name" value="Sigma2 domain of RNA polymerase sigma factors"/>
    <property type="match status" value="1"/>
</dbReference>
<dbReference type="RefSeq" id="WP_354090232.1">
    <property type="nucleotide sequence ID" value="NZ_JBEPTF010000005.1"/>
</dbReference>
<dbReference type="Gene3D" id="1.10.1740.10">
    <property type="match status" value="1"/>
</dbReference>
<evidence type="ECO:0000313" key="7">
    <source>
        <dbReference type="Proteomes" id="UP001549313"/>
    </source>
</evidence>
<dbReference type="InterPro" id="IPR013325">
    <property type="entry name" value="RNA_pol_sigma_r2"/>
</dbReference>
<dbReference type="Gene3D" id="1.10.10.10">
    <property type="entry name" value="Winged helix-like DNA-binding domain superfamily/Winged helix DNA-binding domain"/>
    <property type="match status" value="1"/>
</dbReference>
<dbReference type="InterPro" id="IPR036388">
    <property type="entry name" value="WH-like_DNA-bd_sf"/>
</dbReference>
<evidence type="ECO:0000313" key="6">
    <source>
        <dbReference type="EMBL" id="MET4685268.1"/>
    </source>
</evidence>
<dbReference type="InterPro" id="IPR039425">
    <property type="entry name" value="RNA_pol_sigma-70-like"/>
</dbReference>
<name>A0ABV2RFB4_9CAUL</name>
<dbReference type="EMBL" id="JBEPTF010000005">
    <property type="protein sequence ID" value="MET4685268.1"/>
    <property type="molecule type" value="Genomic_DNA"/>
</dbReference>
<dbReference type="PANTHER" id="PTHR43133:SF63">
    <property type="entry name" value="RNA POLYMERASE SIGMA FACTOR FECI-RELATED"/>
    <property type="match status" value="1"/>
</dbReference>
<sequence>MIDDKELKAWFFREIFPLESALTRYIRRNWRNESDAVDLRQDIYAKIYTAARNQLPLNARAFLFATARNHLINTAKRAKIVSFDLVADLEASFPDAAAVDLDRQLTAREELRRVQAGLDRLPPRCRQVMILRRIEGLSAKEAADHLNISVSTVEQQMAHGLRALANFMMGGSGKIRRSPSRTAAKREPS</sequence>
<dbReference type="InterPro" id="IPR013249">
    <property type="entry name" value="RNA_pol_sigma70_r4_t2"/>
</dbReference>
<dbReference type="Proteomes" id="UP001549313">
    <property type="component" value="Unassembled WGS sequence"/>
</dbReference>
<evidence type="ECO:0000256" key="1">
    <source>
        <dbReference type="ARBA" id="ARBA00010641"/>
    </source>
</evidence>
<dbReference type="CDD" id="cd06171">
    <property type="entry name" value="Sigma70_r4"/>
    <property type="match status" value="1"/>
</dbReference>
<dbReference type="PANTHER" id="PTHR43133">
    <property type="entry name" value="RNA POLYMERASE ECF-TYPE SIGMA FACTO"/>
    <property type="match status" value="1"/>
</dbReference>
<feature type="domain" description="RNA polymerase sigma factor 70 region 4 type 2" evidence="5">
    <location>
        <begin position="112"/>
        <end position="164"/>
    </location>
</feature>
<comment type="caution">
    <text evidence="6">The sequence shown here is derived from an EMBL/GenBank/DDBJ whole genome shotgun (WGS) entry which is preliminary data.</text>
</comment>
<comment type="similarity">
    <text evidence="1">Belongs to the sigma-70 factor family. ECF subfamily.</text>
</comment>
<keyword evidence="4" id="KW-0804">Transcription</keyword>
<proteinExistence type="inferred from homology"/>
<evidence type="ECO:0000259" key="5">
    <source>
        <dbReference type="Pfam" id="PF08281"/>
    </source>
</evidence>